<feature type="compositionally biased region" description="Polar residues" evidence="1">
    <location>
        <begin position="35"/>
        <end position="46"/>
    </location>
</feature>
<accession>A0A8E2DHX7</accession>
<evidence type="ECO:0000256" key="2">
    <source>
        <dbReference type="SAM" id="SignalP"/>
    </source>
</evidence>
<feature type="chain" id="PRO_5034685454" evidence="2">
    <location>
        <begin position="21"/>
        <end position="146"/>
    </location>
</feature>
<gene>
    <name evidence="3" type="ORF">OBBRIDRAFT_836360</name>
</gene>
<keyword evidence="4" id="KW-1185">Reference proteome</keyword>
<keyword evidence="2" id="KW-0732">Signal</keyword>
<proteinExistence type="predicted"/>
<evidence type="ECO:0000313" key="3">
    <source>
        <dbReference type="EMBL" id="OCH88705.1"/>
    </source>
</evidence>
<evidence type="ECO:0000313" key="4">
    <source>
        <dbReference type="Proteomes" id="UP000250043"/>
    </source>
</evidence>
<protein>
    <submittedName>
        <fullName evidence="3">Uncharacterized protein</fullName>
    </submittedName>
</protein>
<sequence>MSTPAIILLLLGSDATRSTSDDTSPAKKPRGPNKETVNGKPNTAVPSGNGERKEIQPAPATTPILAMHTLTVDSDASSLRQLFDLAKDFGMHMLKLEIPKLCVIVLEAILSALSHGAAKMSVGSIKHASKPPSRPSRGLNCTAHPY</sequence>
<reference evidence="3 4" key="1">
    <citation type="submission" date="2016-07" db="EMBL/GenBank/DDBJ databases">
        <title>Draft genome of the white-rot fungus Obba rivulosa 3A-2.</title>
        <authorList>
            <consortium name="DOE Joint Genome Institute"/>
            <person name="Miettinen O."/>
            <person name="Riley R."/>
            <person name="Acob R."/>
            <person name="Barry K."/>
            <person name="Cullen D."/>
            <person name="De Vries R."/>
            <person name="Hainaut M."/>
            <person name="Hatakka A."/>
            <person name="Henrissat B."/>
            <person name="Hilden K."/>
            <person name="Kuo R."/>
            <person name="Labutti K."/>
            <person name="Lipzen A."/>
            <person name="Makela M.R."/>
            <person name="Sandor L."/>
            <person name="Spatafora J.W."/>
            <person name="Grigoriev I.V."/>
            <person name="Hibbett D.S."/>
        </authorList>
    </citation>
    <scope>NUCLEOTIDE SEQUENCE [LARGE SCALE GENOMIC DNA]</scope>
    <source>
        <strain evidence="3 4">3A-2</strain>
    </source>
</reference>
<dbReference type="EMBL" id="KV722445">
    <property type="protein sequence ID" value="OCH88705.1"/>
    <property type="molecule type" value="Genomic_DNA"/>
</dbReference>
<organism evidence="3 4">
    <name type="scientific">Obba rivulosa</name>
    <dbReference type="NCBI Taxonomy" id="1052685"/>
    <lineage>
        <taxon>Eukaryota</taxon>
        <taxon>Fungi</taxon>
        <taxon>Dikarya</taxon>
        <taxon>Basidiomycota</taxon>
        <taxon>Agaricomycotina</taxon>
        <taxon>Agaricomycetes</taxon>
        <taxon>Polyporales</taxon>
        <taxon>Gelatoporiaceae</taxon>
        <taxon>Obba</taxon>
    </lineage>
</organism>
<feature type="signal peptide" evidence="2">
    <location>
        <begin position="1"/>
        <end position="20"/>
    </location>
</feature>
<dbReference type="AlphaFoldDB" id="A0A8E2DHX7"/>
<feature type="region of interest" description="Disordered" evidence="1">
    <location>
        <begin position="123"/>
        <end position="146"/>
    </location>
</feature>
<feature type="compositionally biased region" description="Low complexity" evidence="1">
    <location>
        <begin position="14"/>
        <end position="23"/>
    </location>
</feature>
<evidence type="ECO:0000256" key="1">
    <source>
        <dbReference type="SAM" id="MobiDB-lite"/>
    </source>
</evidence>
<name>A0A8E2DHX7_9APHY</name>
<dbReference type="Proteomes" id="UP000250043">
    <property type="component" value="Unassembled WGS sequence"/>
</dbReference>
<feature type="region of interest" description="Disordered" evidence="1">
    <location>
        <begin position="14"/>
        <end position="61"/>
    </location>
</feature>